<accession>W9GTR4</accession>
<name>W9GTR4_9MICO</name>
<dbReference type="SMART" id="SM00116">
    <property type="entry name" value="CBS"/>
    <property type="match status" value="2"/>
</dbReference>
<dbReference type="GO" id="GO:0016301">
    <property type="term" value="F:kinase activity"/>
    <property type="evidence" value="ECO:0007669"/>
    <property type="project" value="UniProtKB-KW"/>
</dbReference>
<dbReference type="PANTHER" id="PTHR48108:SF34">
    <property type="entry name" value="CBS DOMAIN-CONTAINING PROTEIN YHCV"/>
    <property type="match status" value="1"/>
</dbReference>
<dbReference type="PANTHER" id="PTHR48108">
    <property type="entry name" value="CBS DOMAIN-CONTAINING PROTEIN CBSX2, CHLOROPLASTIC"/>
    <property type="match status" value="1"/>
</dbReference>
<dbReference type="AlphaFoldDB" id="W9GTR4"/>
<evidence type="ECO:0000256" key="2">
    <source>
        <dbReference type="PROSITE-ProRule" id="PRU00703"/>
    </source>
</evidence>
<feature type="domain" description="CBS" evidence="3">
    <location>
        <begin position="8"/>
        <end position="66"/>
    </location>
</feature>
<reference evidence="5" key="1">
    <citation type="submission" date="2013-08" db="EMBL/GenBank/DDBJ databases">
        <title>Intrasporangium oryzae NRRL B-24470.</title>
        <authorList>
            <person name="Liu H."/>
            <person name="Wang G."/>
        </authorList>
    </citation>
    <scope>NUCLEOTIDE SEQUENCE [LARGE SCALE GENOMIC DNA]</scope>
    <source>
        <strain evidence="5">Q5-1</strain>
    </source>
</reference>
<dbReference type="InterPro" id="IPR000644">
    <property type="entry name" value="CBS_dom"/>
</dbReference>
<dbReference type="InterPro" id="IPR051462">
    <property type="entry name" value="CBS_domain-containing"/>
</dbReference>
<evidence type="ECO:0000259" key="3">
    <source>
        <dbReference type="PROSITE" id="PS51371"/>
    </source>
</evidence>
<organism evidence="4 5">
    <name type="scientific">Intrasporangium chromatireducens Q5-1</name>
    <dbReference type="NCBI Taxonomy" id="584657"/>
    <lineage>
        <taxon>Bacteria</taxon>
        <taxon>Bacillati</taxon>
        <taxon>Actinomycetota</taxon>
        <taxon>Actinomycetes</taxon>
        <taxon>Micrococcales</taxon>
        <taxon>Intrasporangiaceae</taxon>
        <taxon>Intrasporangium</taxon>
    </lineage>
</organism>
<dbReference type="Proteomes" id="UP000019494">
    <property type="component" value="Unassembled WGS sequence"/>
</dbReference>
<dbReference type="RefSeq" id="WP_034713656.1">
    <property type="nucleotide sequence ID" value="NZ_AWQS01000016.1"/>
</dbReference>
<dbReference type="InterPro" id="IPR046342">
    <property type="entry name" value="CBS_dom_sf"/>
</dbReference>
<proteinExistence type="predicted"/>
<protein>
    <submittedName>
        <fullName evidence="4">Histidine kinase</fullName>
    </submittedName>
</protein>
<evidence type="ECO:0000313" key="4">
    <source>
        <dbReference type="EMBL" id="EWT07279.1"/>
    </source>
</evidence>
<dbReference type="Gene3D" id="3.10.580.10">
    <property type="entry name" value="CBS-domain"/>
    <property type="match status" value="1"/>
</dbReference>
<dbReference type="OrthoDB" id="9789996at2"/>
<dbReference type="Pfam" id="PF00571">
    <property type="entry name" value="CBS"/>
    <property type="match status" value="2"/>
</dbReference>
<gene>
    <name evidence="4" type="ORF">N864_08820</name>
</gene>
<dbReference type="EMBL" id="AWQS01000016">
    <property type="protein sequence ID" value="EWT07279.1"/>
    <property type="molecule type" value="Genomic_DNA"/>
</dbReference>
<dbReference type="PROSITE" id="PS51371">
    <property type="entry name" value="CBS"/>
    <property type="match status" value="2"/>
</dbReference>
<dbReference type="SUPFAM" id="SSF54631">
    <property type="entry name" value="CBS-domain pair"/>
    <property type="match status" value="1"/>
</dbReference>
<keyword evidence="1" id="KW-0677">Repeat</keyword>
<keyword evidence="4" id="KW-0418">Kinase</keyword>
<keyword evidence="5" id="KW-1185">Reference proteome</keyword>
<keyword evidence="4" id="KW-0808">Transferase</keyword>
<sequence>MPTARDLMTSPAHCLNEGDTLVAAAQALRSSGVGSMPIKDSTGALAGMLTDRDIVVRGIAEGFDPTTSTVGEISTQTVVVVSVDDDEQAVLNAFAQNQVRRLPVVDGQDVVGVISQADIARSLPTQDTGGLVQAISQETGERADGPQA</sequence>
<comment type="caution">
    <text evidence="4">The sequence shown here is derived from an EMBL/GenBank/DDBJ whole genome shotgun (WGS) entry which is preliminary data.</text>
</comment>
<keyword evidence="2" id="KW-0129">CBS domain</keyword>
<dbReference type="PATRIC" id="fig|584657.3.peg.758"/>
<feature type="domain" description="CBS" evidence="3">
    <location>
        <begin position="73"/>
        <end position="129"/>
    </location>
</feature>
<evidence type="ECO:0000313" key="5">
    <source>
        <dbReference type="Proteomes" id="UP000019494"/>
    </source>
</evidence>
<evidence type="ECO:0000256" key="1">
    <source>
        <dbReference type="ARBA" id="ARBA00022737"/>
    </source>
</evidence>